<comment type="caution">
    <text evidence="1">The sequence shown here is derived from an EMBL/GenBank/DDBJ whole genome shotgun (WGS) entry which is preliminary data.</text>
</comment>
<name>A0ABX2FGC5_9PSEU</name>
<evidence type="ECO:0000313" key="1">
    <source>
        <dbReference type="EMBL" id="NRN69920.1"/>
    </source>
</evidence>
<accession>A0ABX2FGC5</accession>
<gene>
    <name evidence="1" type="ORF">GC106_71820</name>
</gene>
<dbReference type="Proteomes" id="UP000763557">
    <property type="component" value="Unassembled WGS sequence"/>
</dbReference>
<proteinExistence type="predicted"/>
<sequence length="440" mass="47797">MNTEELKAALRGATVELEPRPTLTADVMRGGVRRQRVRRITVAATTLVAVAAVSTTASAGWQFLSEPTQVATDPRMTKPTRGDLAQDAAFLEEVIEAWEDKPREPVDKVVTKPHVYWAGTTPAGRAAVVMQETATHETVRGLVGISQRSGELELLILDEPMPREGKDKAYKFGPEDRVVLALEGEQPQFVSDKVTYDNPDGLADRDWRPMREADGVLLAELPPGTGPMDGNVIAGDPNDGVTEDEIVDTYNADEARILALKHTYSGLDWGTAQGGVHLMWAQPGQPPAHWNDSPWLSERWQKALAKTDVIDPAQRHLSGSHTWYVSVAGTASQQYVISEHVTLHSGPTRLYAVTITAEGKHGEVYSLGPTQKGSPLPVLVTLPDKSGKLAVAKGATLSYRTTKDGAWLENVHEALRVPNDAVEIRVSYPGKEPAIVPAAR</sequence>
<evidence type="ECO:0000313" key="2">
    <source>
        <dbReference type="Proteomes" id="UP000763557"/>
    </source>
</evidence>
<protein>
    <submittedName>
        <fullName evidence="1">Uncharacterized protein</fullName>
    </submittedName>
</protein>
<keyword evidence="2" id="KW-1185">Reference proteome</keyword>
<dbReference type="EMBL" id="JAAATY010000032">
    <property type="protein sequence ID" value="NRN69920.1"/>
    <property type="molecule type" value="Genomic_DNA"/>
</dbReference>
<dbReference type="RefSeq" id="WP_173140627.1">
    <property type="nucleotide sequence ID" value="NZ_CBCSGW010000050.1"/>
</dbReference>
<reference evidence="1 2" key="1">
    <citation type="submission" date="2020-01" db="EMBL/GenBank/DDBJ databases">
        <title>Kibdelosporangium persica a novel Actinomycetes from a hot desert in Iran.</title>
        <authorList>
            <person name="Safaei N."/>
            <person name="Zaburannyi N."/>
            <person name="Mueller R."/>
            <person name="Wink J."/>
        </authorList>
    </citation>
    <scope>NUCLEOTIDE SEQUENCE [LARGE SCALE GENOMIC DNA]</scope>
    <source>
        <strain evidence="1 2">4NS15</strain>
    </source>
</reference>
<organism evidence="1 2">
    <name type="scientific">Kibdelosporangium persicum</name>
    <dbReference type="NCBI Taxonomy" id="2698649"/>
    <lineage>
        <taxon>Bacteria</taxon>
        <taxon>Bacillati</taxon>
        <taxon>Actinomycetota</taxon>
        <taxon>Actinomycetes</taxon>
        <taxon>Pseudonocardiales</taxon>
        <taxon>Pseudonocardiaceae</taxon>
        <taxon>Kibdelosporangium</taxon>
    </lineage>
</organism>